<proteinExistence type="predicted"/>
<dbReference type="Proteomes" id="UP000298787">
    <property type="component" value="Chromosome 21"/>
</dbReference>
<dbReference type="SUPFAM" id="SSF57850">
    <property type="entry name" value="RING/U-box"/>
    <property type="match status" value="1"/>
</dbReference>
<dbReference type="InterPro" id="IPR011016">
    <property type="entry name" value="Znf_RING-CH"/>
</dbReference>
<dbReference type="SMART" id="SM00744">
    <property type="entry name" value="RINGv"/>
    <property type="match status" value="1"/>
</dbReference>
<feature type="region of interest" description="Disordered" evidence="4">
    <location>
        <begin position="1"/>
        <end position="166"/>
    </location>
</feature>
<dbReference type="Gene3D" id="3.30.40.10">
    <property type="entry name" value="Zinc/RING finger domain, C3HC4 (zinc finger)"/>
    <property type="match status" value="1"/>
</dbReference>
<keyword evidence="2" id="KW-0863">Zinc-finger</keyword>
<evidence type="ECO:0000256" key="4">
    <source>
        <dbReference type="SAM" id="MobiDB-lite"/>
    </source>
</evidence>
<feature type="domain" description="RING-CH-type" evidence="5">
    <location>
        <begin position="266"/>
        <end position="336"/>
    </location>
</feature>
<dbReference type="PANTHER" id="PTHR46210:SF1">
    <property type="entry name" value="FHA DOMAIN-CONTAINING PROTEIN"/>
    <property type="match status" value="1"/>
</dbReference>
<gene>
    <name evidence="6" type="ORF">D9C73_023663</name>
</gene>
<accession>A0A4U5VM82</accession>
<reference evidence="6 7" key="1">
    <citation type="submission" date="2019-01" db="EMBL/GenBank/DDBJ databases">
        <title>Genome Assembly of Collichthys lucidus.</title>
        <authorList>
            <person name="Cai M."/>
            <person name="Xiao S."/>
        </authorList>
    </citation>
    <scope>NUCLEOTIDE SEQUENCE [LARGE SCALE GENOMIC DNA]</scope>
    <source>
        <strain evidence="6">JT15FE1705JMU</strain>
        <tissue evidence="6">Muscle</tissue>
    </source>
</reference>
<name>A0A4U5VM82_COLLU</name>
<feature type="compositionally biased region" description="Polar residues" evidence="4">
    <location>
        <begin position="21"/>
        <end position="61"/>
    </location>
</feature>
<keyword evidence="7" id="KW-1185">Reference proteome</keyword>
<sequence>MKGVKVSVQPTLPLTDCKLSSGESASSEPRGSRNKGSVSCLQDISRGAQSTQTEELAQTSKIPDRVKAPLASRCNKGQRRRKLRSKRVTDRVLNGSTHGEASKQTQSQGNLKTKMKHLSTKTNTDGITDAKRPFSVLAPPSPKGATAAPHLSTSSTSSCESEEKKTDDYLSDMRLYTQTRMKMTSFLPTMPSLSSVSIPRIPSPECLSLQLGTSQCPGGAPLYRDGRLQQQEEDPGGAAAAEHTHQHLKDSSKDIVCRPKQRPSVDLSKEEKVCRICFCNDNSPENPLVSPCRCKGSMKYIHLECLQRCILVKLQSKRLAVVAGFCEVCRYMLKLDVGTFDVARFCTEQKKEKKGADSEECGTGGIPGRLSLDLQMSSIL</sequence>
<keyword evidence="3" id="KW-0862">Zinc</keyword>
<evidence type="ECO:0000256" key="2">
    <source>
        <dbReference type="ARBA" id="ARBA00022771"/>
    </source>
</evidence>
<dbReference type="STRING" id="240159.A0A4U5VM82"/>
<keyword evidence="1" id="KW-0479">Metal-binding</keyword>
<feature type="compositionally biased region" description="Polar residues" evidence="4">
    <location>
        <begin position="94"/>
        <end position="111"/>
    </location>
</feature>
<dbReference type="EMBL" id="CM014098">
    <property type="protein sequence ID" value="TKS89538.1"/>
    <property type="molecule type" value="Genomic_DNA"/>
</dbReference>
<evidence type="ECO:0000313" key="6">
    <source>
        <dbReference type="EMBL" id="TKS89538.1"/>
    </source>
</evidence>
<evidence type="ECO:0000259" key="5">
    <source>
        <dbReference type="PROSITE" id="PS51292"/>
    </source>
</evidence>
<dbReference type="PANTHER" id="PTHR46210">
    <property type="entry name" value="FHA DOMAIN-CONTAINING PROTEIN"/>
    <property type="match status" value="1"/>
</dbReference>
<dbReference type="CDD" id="cd16495">
    <property type="entry name" value="RING_CH-C4HC3_MARCH"/>
    <property type="match status" value="1"/>
</dbReference>
<dbReference type="Pfam" id="PF12906">
    <property type="entry name" value="RINGv"/>
    <property type="match status" value="1"/>
</dbReference>
<dbReference type="AlphaFoldDB" id="A0A4U5VM82"/>
<evidence type="ECO:0000256" key="3">
    <source>
        <dbReference type="ARBA" id="ARBA00022833"/>
    </source>
</evidence>
<organism evidence="6 7">
    <name type="scientific">Collichthys lucidus</name>
    <name type="common">Big head croaker</name>
    <name type="synonym">Sciaena lucida</name>
    <dbReference type="NCBI Taxonomy" id="240159"/>
    <lineage>
        <taxon>Eukaryota</taxon>
        <taxon>Metazoa</taxon>
        <taxon>Chordata</taxon>
        <taxon>Craniata</taxon>
        <taxon>Vertebrata</taxon>
        <taxon>Euteleostomi</taxon>
        <taxon>Actinopterygii</taxon>
        <taxon>Neopterygii</taxon>
        <taxon>Teleostei</taxon>
        <taxon>Neoteleostei</taxon>
        <taxon>Acanthomorphata</taxon>
        <taxon>Eupercaria</taxon>
        <taxon>Sciaenidae</taxon>
        <taxon>Collichthys</taxon>
    </lineage>
</organism>
<evidence type="ECO:0000313" key="7">
    <source>
        <dbReference type="Proteomes" id="UP000298787"/>
    </source>
</evidence>
<protein>
    <submittedName>
        <fullName evidence="6">Putative E3 ubiquitin-protein ligase MARCH10</fullName>
    </submittedName>
</protein>
<dbReference type="PROSITE" id="PS51292">
    <property type="entry name" value="ZF_RING_CH"/>
    <property type="match status" value="1"/>
</dbReference>
<dbReference type="GO" id="GO:0008270">
    <property type="term" value="F:zinc ion binding"/>
    <property type="evidence" value="ECO:0007669"/>
    <property type="project" value="UniProtKB-KW"/>
</dbReference>
<feature type="compositionally biased region" description="Basic residues" evidence="4">
    <location>
        <begin position="76"/>
        <end position="86"/>
    </location>
</feature>
<evidence type="ECO:0000256" key="1">
    <source>
        <dbReference type="ARBA" id="ARBA00022723"/>
    </source>
</evidence>
<dbReference type="InterPro" id="IPR013083">
    <property type="entry name" value="Znf_RING/FYVE/PHD"/>
</dbReference>